<evidence type="ECO:0000256" key="3">
    <source>
        <dbReference type="SAM" id="MobiDB-lite"/>
    </source>
</evidence>
<name>W0E920_9FIRM</name>
<reference evidence="6 7" key="1">
    <citation type="submission" date="2013-12" db="EMBL/GenBank/DDBJ databases">
        <authorList>
            <consortium name="DOE Joint Genome Institute"/>
            <person name="Smidt H."/>
            <person name="Huntemann M."/>
            <person name="Han J."/>
            <person name="Chen A."/>
            <person name="Kyrpides N."/>
            <person name="Mavromatis K."/>
            <person name="Markowitz V."/>
            <person name="Palaniappan K."/>
            <person name="Ivanova N."/>
            <person name="Schaumberg A."/>
            <person name="Pati A."/>
            <person name="Liolios K."/>
            <person name="Nordberg H.P."/>
            <person name="Cantor M.N."/>
            <person name="Hua S.X."/>
            <person name="Woyke T."/>
        </authorList>
    </citation>
    <scope>NUCLEOTIDE SEQUENCE [LARGE SCALE GENOMIC DNA]</scope>
    <source>
        <strain evidence="7">DSM 15288</strain>
    </source>
</reference>
<dbReference type="GO" id="GO:0016798">
    <property type="term" value="F:hydrolase activity, acting on glycosyl bonds"/>
    <property type="evidence" value="ECO:0007669"/>
    <property type="project" value="UniProtKB-KW"/>
</dbReference>
<dbReference type="Pfam" id="PF00704">
    <property type="entry name" value="Glyco_hydro_18"/>
    <property type="match status" value="1"/>
</dbReference>
<dbReference type="InterPro" id="IPR029070">
    <property type="entry name" value="Chitinase_insertion_sf"/>
</dbReference>
<dbReference type="GO" id="GO:0008061">
    <property type="term" value="F:chitin binding"/>
    <property type="evidence" value="ECO:0007669"/>
    <property type="project" value="InterPro"/>
</dbReference>
<dbReference type="SMART" id="SM00636">
    <property type="entry name" value="Glyco_18"/>
    <property type="match status" value="1"/>
</dbReference>
<keyword evidence="7" id="KW-1185">Reference proteome</keyword>
<proteinExistence type="predicted"/>
<sequence length="384" mass="42701">MKRFLTFSLIAVLVLGLNLTGCNPAQQPSPPTQPQQMTENGQPPTAEADTRQDVLGAEKRVVMGFYTDPEGPTPGSKESMMKNIKMLDEVSFFWYTFDENGKVVTSGKKDLSIKEAAQKNGAKAYALIHNMRGGGFDANLAHKVLANSSTRSTFVNNLVNLTINEKWDGIAVDIEKTPPGDRNNYSAFLDELHKALKAKDKVLNVSIPAKYIDYPSDLWSGAYDYAAIGKASDQVVLMTYDEHGLGTTQGPIASHAWVNKVISYAVGKIPKEKIVMGLPVYSFDWGSNKPTVPDYLSYAQSVERAKKHGIEVLFDEENKVPHYHYTANGVRHEVYLENAKSLQPKMEYAKEHKLHGVAVWRIGMEDPAIWNSLIKTYGTNKNKQ</sequence>
<evidence type="ECO:0000313" key="7">
    <source>
        <dbReference type="Proteomes" id="UP000010847"/>
    </source>
</evidence>
<dbReference type="PROSITE" id="PS51910">
    <property type="entry name" value="GH18_2"/>
    <property type="match status" value="1"/>
</dbReference>
<dbReference type="PANTHER" id="PTHR46066">
    <property type="entry name" value="CHITINASE DOMAIN-CONTAINING PROTEIN 1 FAMILY MEMBER"/>
    <property type="match status" value="1"/>
</dbReference>
<keyword evidence="2" id="KW-0326">Glycosidase</keyword>
<dbReference type="Gene3D" id="3.10.50.10">
    <property type="match status" value="1"/>
</dbReference>
<accession>W0E920</accession>
<gene>
    <name evidence="6" type="ORF">DESME_00195</name>
</gene>
<evidence type="ECO:0000256" key="1">
    <source>
        <dbReference type="ARBA" id="ARBA00022801"/>
    </source>
</evidence>
<feature type="region of interest" description="Disordered" evidence="3">
    <location>
        <begin position="24"/>
        <end position="48"/>
    </location>
</feature>
<dbReference type="OrthoDB" id="9769314at2"/>
<dbReference type="HOGENOM" id="CLU_037415_2_0_9"/>
<organism evidence="6 7">
    <name type="scientific">Desulfitobacterium metallireducens DSM 15288</name>
    <dbReference type="NCBI Taxonomy" id="871968"/>
    <lineage>
        <taxon>Bacteria</taxon>
        <taxon>Bacillati</taxon>
        <taxon>Bacillota</taxon>
        <taxon>Clostridia</taxon>
        <taxon>Eubacteriales</taxon>
        <taxon>Desulfitobacteriaceae</taxon>
        <taxon>Desulfitobacterium</taxon>
    </lineage>
</organism>
<feature type="signal peptide" evidence="4">
    <location>
        <begin position="1"/>
        <end position="25"/>
    </location>
</feature>
<dbReference type="AlphaFoldDB" id="W0E920"/>
<dbReference type="InterPro" id="IPR001223">
    <property type="entry name" value="Glyco_hydro18_cat"/>
</dbReference>
<dbReference type="STRING" id="871968.DESME_00195"/>
<evidence type="ECO:0000259" key="5">
    <source>
        <dbReference type="PROSITE" id="PS51910"/>
    </source>
</evidence>
<dbReference type="eggNOG" id="COG3858">
    <property type="taxonomic scope" value="Bacteria"/>
</dbReference>
<dbReference type="PANTHER" id="PTHR46066:SF2">
    <property type="entry name" value="CHITINASE DOMAIN-CONTAINING PROTEIN 1"/>
    <property type="match status" value="1"/>
</dbReference>
<dbReference type="Gene3D" id="3.20.20.80">
    <property type="entry name" value="Glycosidases"/>
    <property type="match status" value="1"/>
</dbReference>
<dbReference type="Proteomes" id="UP000010847">
    <property type="component" value="Chromosome"/>
</dbReference>
<dbReference type="RefSeq" id="WP_006717643.1">
    <property type="nucleotide sequence ID" value="NZ_CP007032.1"/>
</dbReference>
<feature type="domain" description="GH18" evidence="5">
    <location>
        <begin position="60"/>
        <end position="380"/>
    </location>
</feature>
<keyword evidence="4" id="KW-0732">Signal</keyword>
<feature type="chain" id="PRO_5038523048" evidence="4">
    <location>
        <begin position="26"/>
        <end position="384"/>
    </location>
</feature>
<evidence type="ECO:0000313" key="6">
    <source>
        <dbReference type="EMBL" id="AHF05699.1"/>
    </source>
</evidence>
<protein>
    <submittedName>
        <fullName evidence="6">Glycosyl hydrolase</fullName>
    </submittedName>
</protein>
<keyword evidence="1 6" id="KW-0378">Hydrolase</keyword>
<dbReference type="KEGG" id="dmt:DESME_00195"/>
<dbReference type="InterPro" id="IPR017853">
    <property type="entry name" value="GH"/>
</dbReference>
<evidence type="ECO:0000256" key="4">
    <source>
        <dbReference type="SAM" id="SignalP"/>
    </source>
</evidence>
<dbReference type="EMBL" id="CP007032">
    <property type="protein sequence ID" value="AHF05699.1"/>
    <property type="molecule type" value="Genomic_DNA"/>
</dbReference>
<dbReference type="GO" id="GO:0005975">
    <property type="term" value="P:carbohydrate metabolic process"/>
    <property type="evidence" value="ECO:0007669"/>
    <property type="project" value="InterPro"/>
</dbReference>
<dbReference type="InterPro" id="IPR011583">
    <property type="entry name" value="Chitinase_II/V-like_cat"/>
</dbReference>
<dbReference type="CDD" id="cd02874">
    <property type="entry name" value="GH18_CFLE_spore_hydrolase"/>
    <property type="match status" value="1"/>
</dbReference>
<evidence type="ECO:0000256" key="2">
    <source>
        <dbReference type="ARBA" id="ARBA00023295"/>
    </source>
</evidence>
<dbReference type="InterPro" id="IPR041704">
    <property type="entry name" value="CFLE_GH18"/>
</dbReference>
<dbReference type="SUPFAM" id="SSF51445">
    <property type="entry name" value="(Trans)glycosidases"/>
    <property type="match status" value="1"/>
</dbReference>